<feature type="region of interest" description="Disordered" evidence="5">
    <location>
        <begin position="261"/>
        <end position="293"/>
    </location>
</feature>
<accession>A0A9P4U8Q4</accession>
<comment type="caution">
    <text evidence="8">The sequence shown here is derived from an EMBL/GenBank/DDBJ whole genome shotgun (WGS) entry which is preliminary data.</text>
</comment>
<evidence type="ECO:0000256" key="2">
    <source>
        <dbReference type="ARBA" id="ARBA00022692"/>
    </source>
</evidence>
<dbReference type="GO" id="GO:0016020">
    <property type="term" value="C:membrane"/>
    <property type="evidence" value="ECO:0007669"/>
    <property type="project" value="UniProtKB-SubCell"/>
</dbReference>
<evidence type="ECO:0000256" key="3">
    <source>
        <dbReference type="ARBA" id="ARBA00022989"/>
    </source>
</evidence>
<evidence type="ECO:0000313" key="9">
    <source>
        <dbReference type="Proteomes" id="UP000799764"/>
    </source>
</evidence>
<feature type="compositionally biased region" description="Low complexity" evidence="5">
    <location>
        <begin position="279"/>
        <end position="289"/>
    </location>
</feature>
<organism evidence="8 9">
    <name type="scientific">Karstenula rhodostoma CBS 690.94</name>
    <dbReference type="NCBI Taxonomy" id="1392251"/>
    <lineage>
        <taxon>Eukaryota</taxon>
        <taxon>Fungi</taxon>
        <taxon>Dikarya</taxon>
        <taxon>Ascomycota</taxon>
        <taxon>Pezizomycotina</taxon>
        <taxon>Dothideomycetes</taxon>
        <taxon>Pleosporomycetidae</taxon>
        <taxon>Pleosporales</taxon>
        <taxon>Massarineae</taxon>
        <taxon>Didymosphaeriaceae</taxon>
        <taxon>Karstenula</taxon>
    </lineage>
</organism>
<evidence type="ECO:0000256" key="6">
    <source>
        <dbReference type="SAM" id="Phobius"/>
    </source>
</evidence>
<feature type="signal peptide" evidence="7">
    <location>
        <begin position="1"/>
        <end position="19"/>
    </location>
</feature>
<dbReference type="InterPro" id="IPR051694">
    <property type="entry name" value="Immunoregulatory_rcpt-like"/>
</dbReference>
<keyword evidence="7" id="KW-0732">Signal</keyword>
<feature type="region of interest" description="Disordered" evidence="5">
    <location>
        <begin position="164"/>
        <end position="227"/>
    </location>
</feature>
<dbReference type="PANTHER" id="PTHR15549">
    <property type="entry name" value="PAIRED IMMUNOGLOBULIN-LIKE TYPE 2 RECEPTOR"/>
    <property type="match status" value="1"/>
</dbReference>
<comment type="subcellular location">
    <subcellularLocation>
        <location evidence="1">Membrane</location>
        <topology evidence="1">Single-pass membrane protein</topology>
    </subcellularLocation>
</comment>
<feature type="region of interest" description="Disordered" evidence="5">
    <location>
        <begin position="321"/>
        <end position="350"/>
    </location>
</feature>
<name>A0A9P4U8Q4_9PLEO</name>
<keyword evidence="4 6" id="KW-0472">Membrane</keyword>
<evidence type="ECO:0000256" key="1">
    <source>
        <dbReference type="ARBA" id="ARBA00004167"/>
    </source>
</evidence>
<feature type="transmembrane region" description="Helical" evidence="6">
    <location>
        <begin position="230"/>
        <end position="253"/>
    </location>
</feature>
<proteinExistence type="predicted"/>
<keyword evidence="9" id="KW-1185">Reference proteome</keyword>
<evidence type="ECO:0000256" key="4">
    <source>
        <dbReference type="ARBA" id="ARBA00023136"/>
    </source>
</evidence>
<dbReference type="OrthoDB" id="3795887at2759"/>
<dbReference type="GO" id="GO:0071944">
    <property type="term" value="C:cell periphery"/>
    <property type="evidence" value="ECO:0007669"/>
    <property type="project" value="UniProtKB-ARBA"/>
</dbReference>
<keyword evidence="3 6" id="KW-1133">Transmembrane helix</keyword>
<evidence type="ECO:0000256" key="7">
    <source>
        <dbReference type="SAM" id="SignalP"/>
    </source>
</evidence>
<protein>
    <submittedName>
        <fullName evidence="8">Uncharacterized protein</fullName>
    </submittedName>
</protein>
<feature type="compositionally biased region" description="Low complexity" evidence="5">
    <location>
        <begin position="167"/>
        <end position="194"/>
    </location>
</feature>
<keyword evidence="2 6" id="KW-0812">Transmembrane</keyword>
<evidence type="ECO:0000313" key="8">
    <source>
        <dbReference type="EMBL" id="KAF2440287.1"/>
    </source>
</evidence>
<feature type="chain" id="PRO_5040165338" evidence="7">
    <location>
        <begin position="20"/>
        <end position="369"/>
    </location>
</feature>
<gene>
    <name evidence="8" type="ORF">P171DRAFT_98168</name>
</gene>
<dbReference type="Proteomes" id="UP000799764">
    <property type="component" value="Unassembled WGS sequence"/>
</dbReference>
<evidence type="ECO:0000256" key="5">
    <source>
        <dbReference type="SAM" id="MobiDB-lite"/>
    </source>
</evidence>
<dbReference type="AlphaFoldDB" id="A0A9P4U8Q4"/>
<dbReference type="PANTHER" id="PTHR15549:SF33">
    <property type="entry name" value="MEMBRANE PROTEIN WSC4, PUTATIVE (AFU_ORTHOLOGUE AFUA_5G09020)-RELATED"/>
    <property type="match status" value="1"/>
</dbReference>
<reference evidence="8" key="1">
    <citation type="journal article" date="2020" name="Stud. Mycol.">
        <title>101 Dothideomycetes genomes: a test case for predicting lifestyles and emergence of pathogens.</title>
        <authorList>
            <person name="Haridas S."/>
            <person name="Albert R."/>
            <person name="Binder M."/>
            <person name="Bloem J."/>
            <person name="Labutti K."/>
            <person name="Salamov A."/>
            <person name="Andreopoulos B."/>
            <person name="Baker S."/>
            <person name="Barry K."/>
            <person name="Bills G."/>
            <person name="Bluhm B."/>
            <person name="Cannon C."/>
            <person name="Castanera R."/>
            <person name="Culley D."/>
            <person name="Daum C."/>
            <person name="Ezra D."/>
            <person name="Gonzalez J."/>
            <person name="Henrissat B."/>
            <person name="Kuo A."/>
            <person name="Liang C."/>
            <person name="Lipzen A."/>
            <person name="Lutzoni F."/>
            <person name="Magnuson J."/>
            <person name="Mondo S."/>
            <person name="Nolan M."/>
            <person name="Ohm R."/>
            <person name="Pangilinan J."/>
            <person name="Park H.-J."/>
            <person name="Ramirez L."/>
            <person name="Alfaro M."/>
            <person name="Sun H."/>
            <person name="Tritt A."/>
            <person name="Yoshinaga Y."/>
            <person name="Zwiers L.-H."/>
            <person name="Turgeon B."/>
            <person name="Goodwin S."/>
            <person name="Spatafora J."/>
            <person name="Crous P."/>
            <person name="Grigoriev I."/>
        </authorList>
    </citation>
    <scope>NUCLEOTIDE SEQUENCE</scope>
    <source>
        <strain evidence="8">CBS 690.94</strain>
    </source>
</reference>
<sequence length="369" mass="39485">MFNLLPFALLLEVFAHVGASPVDATLEAAHPMITQRAELFVREAPLSFIGYYYASTDSEGNSFIRSSEKSGSVATFRGSTLVDWCLDSPYYLSATCPTAYWTACSGSSTLLSAGGSAACPESSTCDYDIIYTGSEIDTASSLRWYHCMDRTYLRFYREVPPGTLIEDATSTDSTSTETSSETSSDSFSAETTASPASTGTSLASQTSDPTSSPTPTPSTEPAKEKEPSKAWIAGVVIGILGLLAVAGMGFYLWRQRNTHAYGPTPQGPPQTHVQPEYPPQQTAYYPPQQTHGNGPIPYLQPMSPNMGAYDAQTAKPQDNTMYGGYGAQHYGAPPPGVGTVQMPPSSPQVHPQLAVNVHELPELAPSSKR</sequence>
<dbReference type="EMBL" id="MU001507">
    <property type="protein sequence ID" value="KAF2440287.1"/>
    <property type="molecule type" value="Genomic_DNA"/>
</dbReference>